<dbReference type="PANTHER" id="PTHR31377:SF0">
    <property type="entry name" value="AGMATINE DEIMINASE-RELATED"/>
    <property type="match status" value="1"/>
</dbReference>
<dbReference type="Proteomes" id="UP000230605">
    <property type="component" value="Chromosome 7"/>
</dbReference>
<accession>A0A2G5HGM8</accession>
<evidence type="ECO:0000313" key="2">
    <source>
        <dbReference type="EMBL" id="PIA91697.1"/>
    </source>
</evidence>
<dbReference type="PANTHER" id="PTHR31377">
    <property type="entry name" value="AGMATINE DEIMINASE-RELATED"/>
    <property type="match status" value="1"/>
</dbReference>
<reference evidence="3 5" key="2">
    <citation type="submission" date="2023-09" db="EMBL/GenBank/DDBJ databases">
        <title>Complete-Gapless Cercospora beticola genome.</title>
        <authorList>
            <person name="Wyatt N.A."/>
            <person name="Spanner R.E."/>
            <person name="Bolton M.D."/>
        </authorList>
    </citation>
    <scope>NUCLEOTIDE SEQUENCE [LARGE SCALE GENOMIC DNA]</scope>
    <source>
        <strain evidence="3">Cb09-40</strain>
    </source>
</reference>
<gene>
    <name evidence="2" type="ORF">CB0940_09336</name>
    <name evidence="3" type="ORF">RHO25_011005</name>
</gene>
<dbReference type="EMBL" id="LKMD01000106">
    <property type="protein sequence ID" value="PIA91697.1"/>
    <property type="molecule type" value="Genomic_DNA"/>
</dbReference>
<organism evidence="2 4">
    <name type="scientific">Cercospora beticola</name>
    <name type="common">Sugarbeet leaf spot fungus</name>
    <dbReference type="NCBI Taxonomy" id="122368"/>
    <lineage>
        <taxon>Eukaryota</taxon>
        <taxon>Fungi</taxon>
        <taxon>Dikarya</taxon>
        <taxon>Ascomycota</taxon>
        <taxon>Pezizomycotina</taxon>
        <taxon>Dothideomycetes</taxon>
        <taxon>Dothideomycetidae</taxon>
        <taxon>Mycosphaerellales</taxon>
        <taxon>Mycosphaerellaceae</taxon>
        <taxon>Cercospora</taxon>
    </lineage>
</organism>
<dbReference type="Gene3D" id="3.75.10.10">
    <property type="entry name" value="L-arginine/glycine Amidinotransferase, Chain A"/>
    <property type="match status" value="1"/>
</dbReference>
<dbReference type="OrthoDB" id="544103at2759"/>
<evidence type="ECO:0000256" key="1">
    <source>
        <dbReference type="ARBA" id="ARBA00022801"/>
    </source>
</evidence>
<evidence type="ECO:0000313" key="5">
    <source>
        <dbReference type="Proteomes" id="UP001302367"/>
    </source>
</evidence>
<dbReference type="GO" id="GO:0009446">
    <property type="term" value="P:putrescine biosynthetic process"/>
    <property type="evidence" value="ECO:0007669"/>
    <property type="project" value="InterPro"/>
</dbReference>
<proteinExistence type="predicted"/>
<dbReference type="GO" id="GO:0047632">
    <property type="term" value="F:agmatine deiminase activity"/>
    <property type="evidence" value="ECO:0007669"/>
    <property type="project" value="TreeGrafter"/>
</dbReference>
<evidence type="ECO:0000313" key="4">
    <source>
        <dbReference type="Proteomes" id="UP000230605"/>
    </source>
</evidence>
<keyword evidence="1" id="KW-0378">Hydrolase</keyword>
<dbReference type="Pfam" id="PF04371">
    <property type="entry name" value="PAD_porph"/>
    <property type="match status" value="1"/>
</dbReference>
<name>A0A2G5HGM8_CERBT</name>
<dbReference type="EMBL" id="CP134190">
    <property type="protein sequence ID" value="WPB06348.1"/>
    <property type="molecule type" value="Genomic_DNA"/>
</dbReference>
<dbReference type="GO" id="GO:0004668">
    <property type="term" value="F:protein-arginine deiminase activity"/>
    <property type="evidence" value="ECO:0007669"/>
    <property type="project" value="InterPro"/>
</dbReference>
<dbReference type="Proteomes" id="UP001302367">
    <property type="component" value="Chromosome 7"/>
</dbReference>
<sequence>MAPPQGFHLPAETDRHECTVMTWPTLQSVSGEEYDYPGGEVTATRQEIANIARAIAKYEPLHILVRDSKSGEGNGKEDTNLQSIREALGKAKNVSIHESPNVHSLWARDVAPVFVRSQAGPVSISWGEKDTPGVGSGKRNNSSTIVGMILSFNQWGRKNAQTADSYTAPTAAEKINKAYVLAPFIAEGGGLMWDGEGTMLATESAILNPNRNPGIDKATMESYFAHCFGIEKTIWIPGRRGYDITDDHIDALARFAAPGVVLLGRPFHKDDAYEMESYLALKQVLGKETDAKGRKFTTIDVPEPDVQALLGKDYHPESGPVASYVNFHIVNGAVIVPAFGQEQRDADAARLIGEQFPGRKVEQVRLYQLPMQGGGIHCATQQVPAE</sequence>
<dbReference type="SUPFAM" id="SSF55909">
    <property type="entry name" value="Pentein"/>
    <property type="match status" value="1"/>
</dbReference>
<reference evidence="2 4" key="1">
    <citation type="submission" date="2015-10" db="EMBL/GenBank/DDBJ databases">
        <title>The cercosporin biosynthetic gene cluster was horizontally transferred to several fungal lineages and shown to be expanded in Cercospora beticola based on microsynteny with recipient genomes.</title>
        <authorList>
            <person name="De Jonge R."/>
            <person name="Ebert M.K."/>
            <person name="Suttle J.C."/>
            <person name="Jurick Ii W.M."/>
            <person name="Secor G.A."/>
            <person name="Thomma B.P."/>
            <person name="Van De Peer Y."/>
            <person name="Bolton M.D."/>
        </authorList>
    </citation>
    <scope>NUCLEOTIDE SEQUENCE [LARGE SCALE GENOMIC DNA]</scope>
    <source>
        <strain evidence="2 4">09-40</strain>
    </source>
</reference>
<evidence type="ECO:0000313" key="3">
    <source>
        <dbReference type="EMBL" id="WPB06348.1"/>
    </source>
</evidence>
<dbReference type="AlphaFoldDB" id="A0A2G5HGM8"/>
<dbReference type="InterPro" id="IPR007466">
    <property type="entry name" value="Peptidyl-Arg-deiminase_porph"/>
</dbReference>
<protein>
    <submittedName>
        <fullName evidence="2">Putative agmatine deiminase</fullName>
    </submittedName>
</protein>
<keyword evidence="5" id="KW-1185">Reference proteome</keyword>